<dbReference type="NCBIfam" id="TIGR02001">
    <property type="entry name" value="gcw_chp"/>
    <property type="match status" value="1"/>
</dbReference>
<name>A0A1G9Z4Y7_9PSED</name>
<sequence>MKRCIPLALAGSLLASWTPAQAIELDDDFSLALEAGLFSDYRTRGISQTQNDPAIQGSATLMHASGLYLGVWSSNVDFGFGSRTRQELDYYAGYYWQISDDIALDVSYIDYVYPRLSDFNYSEYHADLNVYGARVGAYYSDDLAGDQSMLYSYLGYGTTLPWDVGAEVRYGVVDYKDPLLVSRGGSARDSYHEWEAKLSRTLLGLDWSLSYIDTDLSEAECASYMGFDDVCSATVVAGVSRSF</sequence>
<dbReference type="OrthoDB" id="9793561at2"/>
<evidence type="ECO:0000256" key="1">
    <source>
        <dbReference type="SAM" id="SignalP"/>
    </source>
</evidence>
<gene>
    <name evidence="2" type="ORF">SAMN05216193_101343</name>
</gene>
<keyword evidence="1" id="KW-0732">Signal</keyword>
<accession>A0A1G9Z4Y7</accession>
<dbReference type="EMBL" id="FNIJ01000001">
    <property type="protein sequence ID" value="SDN16025.1"/>
    <property type="molecule type" value="Genomic_DNA"/>
</dbReference>
<organism evidence="2 3">
    <name type="scientific">Pseudomonas jinjuensis</name>
    <dbReference type="NCBI Taxonomy" id="198616"/>
    <lineage>
        <taxon>Bacteria</taxon>
        <taxon>Pseudomonadati</taxon>
        <taxon>Pseudomonadota</taxon>
        <taxon>Gammaproteobacteria</taxon>
        <taxon>Pseudomonadales</taxon>
        <taxon>Pseudomonadaceae</taxon>
        <taxon>Pseudomonas</taxon>
    </lineage>
</organism>
<evidence type="ECO:0008006" key="4">
    <source>
        <dbReference type="Google" id="ProtNLM"/>
    </source>
</evidence>
<dbReference type="InterPro" id="IPR010239">
    <property type="entry name" value="CHP02001"/>
</dbReference>
<dbReference type="STRING" id="198616.SAMN05216193_101343"/>
<dbReference type="AlphaFoldDB" id="A0A1G9Z4Y7"/>
<feature type="chain" id="PRO_5017292413" description="Lipoprotein" evidence="1">
    <location>
        <begin position="23"/>
        <end position="243"/>
    </location>
</feature>
<feature type="signal peptide" evidence="1">
    <location>
        <begin position="1"/>
        <end position="22"/>
    </location>
</feature>
<dbReference type="Proteomes" id="UP000242957">
    <property type="component" value="Unassembled WGS sequence"/>
</dbReference>
<protein>
    <recommendedName>
        <fullName evidence="4">Lipoprotein</fullName>
    </recommendedName>
</protein>
<proteinExistence type="predicted"/>
<keyword evidence="3" id="KW-1185">Reference proteome</keyword>
<evidence type="ECO:0000313" key="3">
    <source>
        <dbReference type="Proteomes" id="UP000242957"/>
    </source>
</evidence>
<evidence type="ECO:0000313" key="2">
    <source>
        <dbReference type="EMBL" id="SDN16025.1"/>
    </source>
</evidence>
<dbReference type="RefSeq" id="WP_084310311.1">
    <property type="nucleotide sequence ID" value="NZ_FNIJ01000001.1"/>
</dbReference>
<dbReference type="Pfam" id="PF09694">
    <property type="entry name" value="Gcw_chp"/>
    <property type="match status" value="1"/>
</dbReference>
<reference evidence="3" key="1">
    <citation type="submission" date="2016-10" db="EMBL/GenBank/DDBJ databases">
        <authorList>
            <person name="Varghese N."/>
            <person name="Submissions S."/>
        </authorList>
    </citation>
    <scope>NUCLEOTIDE SEQUENCE [LARGE SCALE GENOMIC DNA]</scope>
    <source>
        <strain evidence="3">JCM 21621</strain>
    </source>
</reference>